<dbReference type="Proteomes" id="UP000011666">
    <property type="component" value="Unassembled WGS sequence"/>
</dbReference>
<feature type="domain" description="Pyridoxamine 5'-phosphate oxidase N-terminal" evidence="1">
    <location>
        <begin position="23"/>
        <end position="105"/>
    </location>
</feature>
<evidence type="ECO:0000313" key="3">
    <source>
        <dbReference type="Proteomes" id="UP000011666"/>
    </source>
</evidence>
<accession>M0QL98</accession>
<dbReference type="EMBL" id="BANX01000022">
    <property type="protein sequence ID" value="GAC69204.1"/>
    <property type="molecule type" value="Genomic_DNA"/>
</dbReference>
<evidence type="ECO:0000313" key="2">
    <source>
        <dbReference type="EMBL" id="GAC69204.1"/>
    </source>
</evidence>
<dbReference type="AlphaFoldDB" id="M0QL98"/>
<comment type="caution">
    <text evidence="2">The sequence shown here is derived from an EMBL/GenBank/DDBJ whole genome shotgun (WGS) entry which is preliminary data.</text>
</comment>
<dbReference type="InterPro" id="IPR012349">
    <property type="entry name" value="Split_barrel_FMN-bd"/>
</dbReference>
<organism evidence="2 3">
    <name type="scientific">Gordonia soli NBRC 108243</name>
    <dbReference type="NCBI Taxonomy" id="1223545"/>
    <lineage>
        <taxon>Bacteria</taxon>
        <taxon>Bacillati</taxon>
        <taxon>Actinomycetota</taxon>
        <taxon>Actinomycetes</taxon>
        <taxon>Mycobacteriales</taxon>
        <taxon>Gordoniaceae</taxon>
        <taxon>Gordonia</taxon>
    </lineage>
</organism>
<dbReference type="Pfam" id="PF01243">
    <property type="entry name" value="PNPOx_N"/>
    <property type="match status" value="1"/>
</dbReference>
<gene>
    <name evidence="2" type="ORF">GS4_22_00360</name>
</gene>
<dbReference type="SUPFAM" id="SSF50475">
    <property type="entry name" value="FMN-binding split barrel"/>
    <property type="match status" value="1"/>
</dbReference>
<sequence length="164" mass="17675">MVITEREWAAARSVTRRSVRGALHCSIASTNADGSPHVTPIGSLMLGSVGCAIYFDVFNVRLAENVESRPEVAVLAVDSGRSLWLPALVRGEFARPPGIRLVGTVGGRRPSTAEEVARFHRVVGPLLRTRGGATLWRSLPVVRDVTVESIDHLRMGSLTPGVRT</sequence>
<name>M0QL98_9ACTN</name>
<dbReference type="InterPro" id="IPR011576">
    <property type="entry name" value="Pyridox_Oxase_N"/>
</dbReference>
<evidence type="ECO:0000259" key="1">
    <source>
        <dbReference type="Pfam" id="PF01243"/>
    </source>
</evidence>
<protein>
    <recommendedName>
        <fullName evidence="1">Pyridoxamine 5'-phosphate oxidase N-terminal domain-containing protein</fullName>
    </recommendedName>
</protein>
<reference evidence="2 3" key="1">
    <citation type="submission" date="2013-01" db="EMBL/GenBank/DDBJ databases">
        <title>Whole genome shotgun sequence of Gordonia soli NBRC 108243.</title>
        <authorList>
            <person name="Isaki-Nakamura S."/>
            <person name="Hosoyama A."/>
            <person name="Tsuchikane K."/>
            <person name="Ando Y."/>
            <person name="Baba S."/>
            <person name="Ohji S."/>
            <person name="Hamada M."/>
            <person name="Tamura T."/>
            <person name="Yamazoe A."/>
            <person name="Yamazaki S."/>
            <person name="Fujita N."/>
        </authorList>
    </citation>
    <scope>NUCLEOTIDE SEQUENCE [LARGE SCALE GENOMIC DNA]</scope>
    <source>
        <strain evidence="2 3">NBRC 108243</strain>
    </source>
</reference>
<dbReference type="eggNOG" id="COG3576">
    <property type="taxonomic scope" value="Bacteria"/>
</dbReference>
<dbReference type="Gene3D" id="2.30.110.10">
    <property type="entry name" value="Electron Transport, Fmn-binding Protein, Chain A"/>
    <property type="match status" value="1"/>
</dbReference>
<proteinExistence type="predicted"/>
<keyword evidence="3" id="KW-1185">Reference proteome</keyword>